<dbReference type="EMBL" id="VSSQ01058336">
    <property type="protein sequence ID" value="MPN12062.1"/>
    <property type="molecule type" value="Genomic_DNA"/>
</dbReference>
<organism evidence="1">
    <name type="scientific">bioreactor metagenome</name>
    <dbReference type="NCBI Taxonomy" id="1076179"/>
    <lineage>
        <taxon>unclassified sequences</taxon>
        <taxon>metagenomes</taxon>
        <taxon>ecological metagenomes</taxon>
    </lineage>
</organism>
<proteinExistence type="predicted"/>
<gene>
    <name evidence="1" type="ORF">SDC9_159372</name>
</gene>
<sequence length="123" mass="13048">MGPGEIIEGAIRNDSHRTAGRMCRLGHRVEAAVAANCNHRSIALQRPHRCRGGYLCQIAWVAAQQLALASVAGQGSLDDRAFGIEVQGTRRGVDHEQQGRCRVNGGSRRAAAPCAVRAIPLGG</sequence>
<evidence type="ECO:0000313" key="1">
    <source>
        <dbReference type="EMBL" id="MPN12062.1"/>
    </source>
</evidence>
<accession>A0A645FF04</accession>
<name>A0A645FF04_9ZZZZ</name>
<protein>
    <submittedName>
        <fullName evidence="1">Uncharacterized protein</fullName>
    </submittedName>
</protein>
<reference evidence="1" key="1">
    <citation type="submission" date="2019-08" db="EMBL/GenBank/DDBJ databases">
        <authorList>
            <person name="Kucharzyk K."/>
            <person name="Murdoch R.W."/>
            <person name="Higgins S."/>
            <person name="Loffler F."/>
        </authorList>
    </citation>
    <scope>NUCLEOTIDE SEQUENCE</scope>
</reference>
<comment type="caution">
    <text evidence="1">The sequence shown here is derived from an EMBL/GenBank/DDBJ whole genome shotgun (WGS) entry which is preliminary data.</text>
</comment>
<dbReference type="AlphaFoldDB" id="A0A645FF04"/>